<keyword evidence="3 8" id="KW-0645">Protease</keyword>
<evidence type="ECO:0000256" key="7">
    <source>
        <dbReference type="SAM" id="Coils"/>
    </source>
</evidence>
<comment type="caution">
    <text evidence="8">The sequence shown here is derived from an EMBL/GenBank/DDBJ whole genome shotgun (WGS) entry which is preliminary data.</text>
</comment>
<dbReference type="GO" id="GO:0004252">
    <property type="term" value="F:serine-type endopeptidase activity"/>
    <property type="evidence" value="ECO:0007669"/>
    <property type="project" value="InterPro"/>
</dbReference>
<evidence type="ECO:0000313" key="8">
    <source>
        <dbReference type="EMBL" id="RHH81635.1"/>
    </source>
</evidence>
<dbReference type="GO" id="GO:0051117">
    <property type="term" value="F:ATPase binding"/>
    <property type="evidence" value="ECO:0007669"/>
    <property type="project" value="TreeGrafter"/>
</dbReference>
<protein>
    <recommendedName>
        <fullName evidence="6">ATP-dependent Clp protease proteolytic subunit</fullName>
    </recommendedName>
</protein>
<dbReference type="Pfam" id="PF00574">
    <property type="entry name" value="CLP_protease"/>
    <property type="match status" value="1"/>
</dbReference>
<dbReference type="InterPro" id="IPR029045">
    <property type="entry name" value="ClpP/crotonase-like_dom_sf"/>
</dbReference>
<dbReference type="PANTHER" id="PTHR10381:SF70">
    <property type="entry name" value="ATP-DEPENDENT CLP PROTEASE PROTEOLYTIC SUBUNIT"/>
    <property type="match status" value="1"/>
</dbReference>
<evidence type="ECO:0000256" key="5">
    <source>
        <dbReference type="ARBA" id="ARBA00022825"/>
    </source>
</evidence>
<dbReference type="EMBL" id="QRKB01000024">
    <property type="protein sequence ID" value="RHH81635.1"/>
    <property type="molecule type" value="Genomic_DNA"/>
</dbReference>
<dbReference type="CDD" id="cd07016">
    <property type="entry name" value="S14_ClpP_1"/>
    <property type="match status" value="1"/>
</dbReference>
<dbReference type="NCBIfam" id="NF045542">
    <property type="entry name" value="Clp_rel_HeadMat"/>
    <property type="match status" value="1"/>
</dbReference>
<dbReference type="InterPro" id="IPR001907">
    <property type="entry name" value="ClpP"/>
</dbReference>
<dbReference type="Gene3D" id="3.90.226.10">
    <property type="entry name" value="2-enoyl-CoA Hydratase, Chain A, domain 1"/>
    <property type="match status" value="1"/>
</dbReference>
<gene>
    <name evidence="8" type="ORF">DW192_09875</name>
</gene>
<dbReference type="GO" id="GO:0004176">
    <property type="term" value="F:ATP-dependent peptidase activity"/>
    <property type="evidence" value="ECO:0007669"/>
    <property type="project" value="InterPro"/>
</dbReference>
<organism evidence="8 9">
    <name type="scientific">Segatella copri</name>
    <dbReference type="NCBI Taxonomy" id="165179"/>
    <lineage>
        <taxon>Bacteria</taxon>
        <taxon>Pseudomonadati</taxon>
        <taxon>Bacteroidota</taxon>
        <taxon>Bacteroidia</taxon>
        <taxon>Bacteroidales</taxon>
        <taxon>Prevotellaceae</taxon>
        <taxon>Segatella</taxon>
    </lineage>
</organism>
<dbReference type="Proteomes" id="UP000284548">
    <property type="component" value="Unassembled WGS sequence"/>
</dbReference>
<keyword evidence="5" id="KW-0720">Serine protease</keyword>
<proteinExistence type="inferred from homology"/>
<accession>A0A3R6HQ78</accession>
<name>A0A3R6HQ78_9BACT</name>
<dbReference type="PRINTS" id="PR00127">
    <property type="entry name" value="CLPPROTEASEP"/>
</dbReference>
<dbReference type="GO" id="GO:0009368">
    <property type="term" value="C:endopeptidase Clp complex"/>
    <property type="evidence" value="ECO:0007669"/>
    <property type="project" value="TreeGrafter"/>
</dbReference>
<evidence type="ECO:0000256" key="3">
    <source>
        <dbReference type="ARBA" id="ARBA00022670"/>
    </source>
</evidence>
<dbReference type="AlphaFoldDB" id="A0A3R6HQ78"/>
<keyword evidence="7" id="KW-0175">Coiled coil</keyword>
<evidence type="ECO:0000256" key="4">
    <source>
        <dbReference type="ARBA" id="ARBA00022801"/>
    </source>
</evidence>
<dbReference type="InterPro" id="IPR023562">
    <property type="entry name" value="ClpP/TepA"/>
</dbReference>
<reference evidence="8 9" key="1">
    <citation type="submission" date="2018-08" db="EMBL/GenBank/DDBJ databases">
        <title>A genome reference for cultivated species of the human gut microbiota.</title>
        <authorList>
            <person name="Zou Y."/>
            <person name="Xue W."/>
            <person name="Luo G."/>
        </authorList>
    </citation>
    <scope>NUCLEOTIDE SEQUENCE [LARGE SCALE GENOMIC DNA]</scope>
    <source>
        <strain evidence="8 9">AM16-54</strain>
    </source>
</reference>
<evidence type="ECO:0000256" key="1">
    <source>
        <dbReference type="ARBA" id="ARBA00007039"/>
    </source>
</evidence>
<dbReference type="GO" id="GO:0006515">
    <property type="term" value="P:protein quality control for misfolded or incompletely synthesized proteins"/>
    <property type="evidence" value="ECO:0007669"/>
    <property type="project" value="TreeGrafter"/>
</dbReference>
<evidence type="ECO:0000256" key="6">
    <source>
        <dbReference type="RuleBase" id="RU003567"/>
    </source>
</evidence>
<evidence type="ECO:0000256" key="2">
    <source>
        <dbReference type="ARBA" id="ARBA00022490"/>
    </source>
</evidence>
<keyword evidence="2" id="KW-0963">Cytoplasm</keyword>
<feature type="coiled-coil region" evidence="7">
    <location>
        <begin position="291"/>
        <end position="325"/>
    </location>
</feature>
<sequence length="420" mass="46843">MILQSSKEIRKKRNRDFMVASTNTTVASMDTTIKPRFGQLEKSPDICKKFQRMKQKFRNIIKGDGKAIIMLYGKVGEGSSVDSNRVVSELFALSDQGCKIEVRINSQGGDVFSGMAIYNALRQSKEDITIYIDGVAASIAGIIALCGKPLYMSPYAKLMLHNVSGGTYGNAKELRQMADQMEVLQSNLATMIAGRLGMEADNVAKKYFDGQDHWITANEALDMKLVDGIYTMDEVANPPTTTEGIYNYFNNRFDFKPQNNEEMALIDDIKTIPSFEDKADSSAVLAHIKELENKAAKVAILEKTVNTYKNELEKAHKEQDDALINEAVKAGKISNEQVETFKNLLKSDRENTIKLIGGMKGRASNRAMAFINPDTPSGGSFANKTWDEIDKENNLAQLKNQDPALFKNLYKQKFGVDYNE</sequence>
<evidence type="ECO:0000313" key="9">
    <source>
        <dbReference type="Proteomes" id="UP000284548"/>
    </source>
</evidence>
<keyword evidence="4" id="KW-0378">Hydrolase</keyword>
<comment type="similarity">
    <text evidence="1 6">Belongs to the peptidase S14 family.</text>
</comment>
<dbReference type="SUPFAM" id="SSF52096">
    <property type="entry name" value="ClpP/crotonase"/>
    <property type="match status" value="1"/>
</dbReference>
<dbReference type="PANTHER" id="PTHR10381">
    <property type="entry name" value="ATP-DEPENDENT CLP PROTEASE PROTEOLYTIC SUBUNIT"/>
    <property type="match status" value="1"/>
</dbReference>